<dbReference type="AlphaFoldDB" id="A0A0P7UZQ9"/>
<keyword evidence="8" id="KW-0067">ATP-binding</keyword>
<keyword evidence="5" id="KW-0812">Transmembrane</keyword>
<evidence type="ECO:0000256" key="1">
    <source>
        <dbReference type="ARBA" id="ARBA00004251"/>
    </source>
</evidence>
<keyword evidence="11" id="KW-0472">Membrane</keyword>
<feature type="non-terminal residue" evidence="14">
    <location>
        <position position="1"/>
    </location>
</feature>
<keyword evidence="2" id="KW-0217">Developmental protein</keyword>
<feature type="region of interest" description="Disordered" evidence="13">
    <location>
        <begin position="1"/>
        <end position="64"/>
    </location>
</feature>
<evidence type="ECO:0000256" key="11">
    <source>
        <dbReference type="ARBA" id="ARBA00023136"/>
    </source>
</evidence>
<gene>
    <name evidence="14" type="ORF">Z043_114047</name>
</gene>
<dbReference type="InterPro" id="IPR050449">
    <property type="entry name" value="Ephrin_rcpt_TKs"/>
</dbReference>
<dbReference type="GO" id="GO:0005005">
    <property type="term" value="F:transmembrane-ephrin receptor activity"/>
    <property type="evidence" value="ECO:0007669"/>
    <property type="project" value="TreeGrafter"/>
</dbReference>
<comment type="caution">
    <text evidence="14">The sequence shown here is derived from an EMBL/GenBank/DDBJ whole genome shotgun (WGS) entry which is preliminary data.</text>
</comment>
<dbReference type="EMBL" id="JARO02005090">
    <property type="protein sequence ID" value="KPP67370.1"/>
    <property type="molecule type" value="Genomic_DNA"/>
</dbReference>
<dbReference type="Proteomes" id="UP000034805">
    <property type="component" value="Unassembled WGS sequence"/>
</dbReference>
<keyword evidence="9" id="KW-0524">Neurogenesis</keyword>
<comment type="subcellular location">
    <subcellularLocation>
        <location evidence="1">Cell membrane</location>
        <topology evidence="1">Single-pass type I membrane protein</topology>
    </subcellularLocation>
</comment>
<sequence length="64" mass="6815">PGTFKSKQGEGLCSPCPPNSRTNSGASSLCSCRSGYYRADSDSPDSACTGEYERERLPAGRLRP</sequence>
<dbReference type="InterPro" id="IPR009030">
    <property type="entry name" value="Growth_fac_rcpt_cys_sf"/>
</dbReference>
<evidence type="ECO:0000313" key="15">
    <source>
        <dbReference type="Proteomes" id="UP000034805"/>
    </source>
</evidence>
<evidence type="ECO:0000313" key="14">
    <source>
        <dbReference type="EMBL" id="KPP67370.1"/>
    </source>
</evidence>
<reference evidence="14 15" key="1">
    <citation type="submission" date="2015-08" db="EMBL/GenBank/DDBJ databases">
        <title>The genome of the Asian arowana (Scleropages formosus).</title>
        <authorList>
            <person name="Tan M.H."/>
            <person name="Gan H.M."/>
            <person name="Croft L.J."/>
            <person name="Austin C.M."/>
        </authorList>
    </citation>
    <scope>NUCLEOTIDE SEQUENCE [LARGE SCALE GENOMIC DNA]</scope>
    <source>
        <strain evidence="14">Aro1</strain>
    </source>
</reference>
<dbReference type="GO" id="GO:0007411">
    <property type="term" value="P:axon guidance"/>
    <property type="evidence" value="ECO:0007669"/>
    <property type="project" value="TreeGrafter"/>
</dbReference>
<evidence type="ECO:0000256" key="13">
    <source>
        <dbReference type="SAM" id="MobiDB-lite"/>
    </source>
</evidence>
<dbReference type="PANTHER" id="PTHR46877">
    <property type="entry name" value="EPH RECEPTOR A5"/>
    <property type="match status" value="1"/>
</dbReference>
<dbReference type="GO" id="GO:0005886">
    <property type="term" value="C:plasma membrane"/>
    <property type="evidence" value="ECO:0007669"/>
    <property type="project" value="UniProtKB-SubCell"/>
</dbReference>
<dbReference type="FunFam" id="2.10.50.10:FF:000001">
    <property type="entry name" value="Ephrin type-A receptor 5"/>
    <property type="match status" value="1"/>
</dbReference>
<dbReference type="SUPFAM" id="SSF57184">
    <property type="entry name" value="Growth factor receptor domain"/>
    <property type="match status" value="1"/>
</dbReference>
<evidence type="ECO:0000256" key="8">
    <source>
        <dbReference type="ARBA" id="ARBA00022840"/>
    </source>
</evidence>
<feature type="compositionally biased region" description="Polar residues" evidence="13">
    <location>
        <begin position="19"/>
        <end position="31"/>
    </location>
</feature>
<evidence type="ECO:0000256" key="6">
    <source>
        <dbReference type="ARBA" id="ARBA00022737"/>
    </source>
</evidence>
<keyword evidence="10" id="KW-1133">Transmembrane helix</keyword>
<evidence type="ECO:0000256" key="9">
    <source>
        <dbReference type="ARBA" id="ARBA00022902"/>
    </source>
</evidence>
<keyword evidence="7" id="KW-0547">Nucleotide-binding</keyword>
<organism evidence="14 15">
    <name type="scientific">Scleropages formosus</name>
    <name type="common">Asian bonytongue</name>
    <name type="synonym">Osteoglossum formosum</name>
    <dbReference type="NCBI Taxonomy" id="113540"/>
    <lineage>
        <taxon>Eukaryota</taxon>
        <taxon>Metazoa</taxon>
        <taxon>Chordata</taxon>
        <taxon>Craniata</taxon>
        <taxon>Vertebrata</taxon>
        <taxon>Euteleostomi</taxon>
        <taxon>Actinopterygii</taxon>
        <taxon>Neopterygii</taxon>
        <taxon>Teleostei</taxon>
        <taxon>Osteoglossocephala</taxon>
        <taxon>Osteoglossomorpha</taxon>
        <taxon>Osteoglossiformes</taxon>
        <taxon>Osteoglossidae</taxon>
        <taxon>Scleropages</taxon>
    </lineage>
</organism>
<dbReference type="PANTHER" id="PTHR46877:SF6">
    <property type="entry name" value="EPHRIN TYPE-B RECEPTOR 3"/>
    <property type="match status" value="1"/>
</dbReference>
<name>A0A0P7UZQ9_SCLFO</name>
<evidence type="ECO:0000256" key="10">
    <source>
        <dbReference type="ARBA" id="ARBA00022989"/>
    </source>
</evidence>
<accession>A0A0P7UZQ9</accession>
<evidence type="ECO:0000256" key="7">
    <source>
        <dbReference type="ARBA" id="ARBA00022741"/>
    </source>
</evidence>
<evidence type="ECO:0000256" key="3">
    <source>
        <dbReference type="ARBA" id="ARBA00022475"/>
    </source>
</evidence>
<dbReference type="GO" id="GO:0030425">
    <property type="term" value="C:dendrite"/>
    <property type="evidence" value="ECO:0007669"/>
    <property type="project" value="TreeGrafter"/>
</dbReference>
<evidence type="ECO:0000256" key="2">
    <source>
        <dbReference type="ARBA" id="ARBA00022473"/>
    </source>
</evidence>
<keyword evidence="12" id="KW-0675">Receptor</keyword>
<evidence type="ECO:0008006" key="16">
    <source>
        <dbReference type="Google" id="ProtNLM"/>
    </source>
</evidence>
<protein>
    <recommendedName>
        <fullName evidence="16">Tyrosine-protein kinase ephrin type A/B receptor-like domain-containing protein</fullName>
    </recommendedName>
</protein>
<evidence type="ECO:0000256" key="4">
    <source>
        <dbReference type="ARBA" id="ARBA00022553"/>
    </source>
</evidence>
<evidence type="ECO:0000256" key="12">
    <source>
        <dbReference type="ARBA" id="ARBA00023170"/>
    </source>
</evidence>
<keyword evidence="3" id="KW-1003">Cell membrane</keyword>
<proteinExistence type="predicted"/>
<evidence type="ECO:0000256" key="5">
    <source>
        <dbReference type="ARBA" id="ARBA00022692"/>
    </source>
</evidence>
<keyword evidence="6" id="KW-0677">Repeat</keyword>
<dbReference type="GO" id="GO:0005524">
    <property type="term" value="F:ATP binding"/>
    <property type="evidence" value="ECO:0007669"/>
    <property type="project" value="UniProtKB-KW"/>
</dbReference>
<keyword evidence="4" id="KW-0597">Phosphoprotein</keyword>
<dbReference type="Gene3D" id="2.10.50.10">
    <property type="entry name" value="Tumor Necrosis Factor Receptor, subunit A, domain 2"/>
    <property type="match status" value="1"/>
</dbReference>